<dbReference type="AlphaFoldDB" id="A0A9D2ECY9"/>
<dbReference type="EMBL" id="DXBY01000114">
    <property type="protein sequence ID" value="HIZ35488.1"/>
    <property type="molecule type" value="Genomic_DNA"/>
</dbReference>
<name>A0A9D2ECY9_9MICO</name>
<gene>
    <name evidence="2" type="ORF">H9815_06895</name>
</gene>
<dbReference type="GO" id="GO:0016779">
    <property type="term" value="F:nucleotidyltransferase activity"/>
    <property type="evidence" value="ECO:0007669"/>
    <property type="project" value="UniProtKB-ARBA"/>
</dbReference>
<dbReference type="PANTHER" id="PTHR43777:SF1">
    <property type="entry name" value="MOLYBDENUM COFACTOR CYTIDYLYLTRANSFERASE"/>
    <property type="match status" value="1"/>
</dbReference>
<dbReference type="SUPFAM" id="SSF53448">
    <property type="entry name" value="Nucleotide-diphospho-sugar transferases"/>
    <property type="match status" value="1"/>
</dbReference>
<reference evidence="2" key="1">
    <citation type="journal article" date="2021" name="PeerJ">
        <title>Extensive microbial diversity within the chicken gut microbiome revealed by metagenomics and culture.</title>
        <authorList>
            <person name="Gilroy R."/>
            <person name="Ravi A."/>
            <person name="Getino M."/>
            <person name="Pursley I."/>
            <person name="Horton D.L."/>
            <person name="Alikhan N.F."/>
            <person name="Baker D."/>
            <person name="Gharbi K."/>
            <person name="Hall N."/>
            <person name="Watson M."/>
            <person name="Adriaenssens E.M."/>
            <person name="Foster-Nyarko E."/>
            <person name="Jarju S."/>
            <person name="Secka A."/>
            <person name="Antonio M."/>
            <person name="Oren A."/>
            <person name="Chaudhuri R.R."/>
            <person name="La Ragione R."/>
            <person name="Hildebrand F."/>
            <person name="Pallen M.J."/>
        </authorList>
    </citation>
    <scope>NUCLEOTIDE SEQUENCE</scope>
    <source>
        <strain evidence="2">ChiGjej4B4-7305</strain>
    </source>
</reference>
<evidence type="ECO:0000259" key="1">
    <source>
        <dbReference type="Pfam" id="PF12804"/>
    </source>
</evidence>
<feature type="non-terminal residue" evidence="2">
    <location>
        <position position="1"/>
    </location>
</feature>
<dbReference type="PANTHER" id="PTHR43777">
    <property type="entry name" value="MOLYBDENUM COFACTOR CYTIDYLYLTRANSFERASE"/>
    <property type="match status" value="1"/>
</dbReference>
<sequence>PDGTERVVVLLVDQPGVSAGVVARLLAEHRPGRITAARYDEPGARHPMVFDFALAREAAALAEADRGAREFLRRRPDLLDLVDCTGLGSAADVDTPEDLHLLEP</sequence>
<dbReference type="Pfam" id="PF12804">
    <property type="entry name" value="NTP_transf_3"/>
    <property type="match status" value="1"/>
</dbReference>
<proteinExistence type="predicted"/>
<accession>A0A9D2ECY9</accession>
<evidence type="ECO:0000313" key="2">
    <source>
        <dbReference type="EMBL" id="HIZ35488.1"/>
    </source>
</evidence>
<protein>
    <submittedName>
        <fullName evidence="2">NTP transferase domain-containing protein</fullName>
    </submittedName>
</protein>
<dbReference type="Gene3D" id="3.90.550.10">
    <property type="entry name" value="Spore Coat Polysaccharide Biosynthesis Protein SpsA, Chain A"/>
    <property type="match status" value="1"/>
</dbReference>
<keyword evidence="2" id="KW-0808">Transferase</keyword>
<dbReference type="InterPro" id="IPR029044">
    <property type="entry name" value="Nucleotide-diphossugar_trans"/>
</dbReference>
<reference evidence="2" key="2">
    <citation type="submission" date="2021-04" db="EMBL/GenBank/DDBJ databases">
        <authorList>
            <person name="Gilroy R."/>
        </authorList>
    </citation>
    <scope>NUCLEOTIDE SEQUENCE</scope>
    <source>
        <strain evidence="2">ChiGjej4B4-7305</strain>
    </source>
</reference>
<organism evidence="2 3">
    <name type="scientific">Candidatus Ruania gallistercoris</name>
    <dbReference type="NCBI Taxonomy" id="2838746"/>
    <lineage>
        <taxon>Bacteria</taxon>
        <taxon>Bacillati</taxon>
        <taxon>Actinomycetota</taxon>
        <taxon>Actinomycetes</taxon>
        <taxon>Micrococcales</taxon>
        <taxon>Ruaniaceae</taxon>
        <taxon>Ruania</taxon>
    </lineage>
</organism>
<evidence type="ECO:0000313" key="3">
    <source>
        <dbReference type="Proteomes" id="UP000824037"/>
    </source>
</evidence>
<feature type="domain" description="MobA-like NTP transferase" evidence="1">
    <location>
        <begin position="3"/>
        <end position="75"/>
    </location>
</feature>
<dbReference type="Proteomes" id="UP000824037">
    <property type="component" value="Unassembled WGS sequence"/>
</dbReference>
<comment type="caution">
    <text evidence="2">The sequence shown here is derived from an EMBL/GenBank/DDBJ whole genome shotgun (WGS) entry which is preliminary data.</text>
</comment>
<dbReference type="InterPro" id="IPR025877">
    <property type="entry name" value="MobA-like_NTP_Trfase"/>
</dbReference>